<keyword evidence="9" id="KW-0720">Serine protease</keyword>
<keyword evidence="8 15" id="KW-0378">Hydrolase</keyword>
<dbReference type="InterPro" id="IPR001940">
    <property type="entry name" value="Peptidase_S1C"/>
</dbReference>
<organism evidence="15">
    <name type="scientific">Burkholderia pseudomallei 1710a</name>
    <dbReference type="NCBI Taxonomy" id="320371"/>
    <lineage>
        <taxon>Bacteria</taxon>
        <taxon>Pseudomonadati</taxon>
        <taxon>Pseudomonadota</taxon>
        <taxon>Betaproteobacteria</taxon>
        <taxon>Burkholderiales</taxon>
        <taxon>Burkholderiaceae</taxon>
        <taxon>Burkholderia</taxon>
        <taxon>pseudomallei group</taxon>
    </lineage>
</organism>
<evidence type="ECO:0000256" key="10">
    <source>
        <dbReference type="ARBA" id="ARBA00023016"/>
    </source>
</evidence>
<evidence type="ECO:0000256" key="13">
    <source>
        <dbReference type="SAM" id="SignalP"/>
    </source>
</evidence>
<sequence>MSRQTLGRALIHVAALGAVLAGFACLQPTPLAAGTLQSPAKAKRIAQIGAAGPVDFPTLVERYGPAVVSVSVPAQDPQMSASGLEALDPDDPFFAYFKSAATQPALSPENGPRAMAGAGSGFIVGADGIILTTAYVVGQASEATVRLIDRREFKARVLAVDDSSDVAVLQIDATKLPTVRLGDSSRVRTGEPVLTIGTPDGSANTVTTGIVSATARMLPDGGRFPFFQTDVTGNLDNSGGPVFNRAGEVIGIDVQIYGSGERNPGVTFAIPIDMAMKVRAQVLQAQRQARQQAQPPMQQAQQAQQAPPAAAQNALGVDAQDVGPGLAAAFGLPRPAGALVNAVEPGSPAAAVGLKPGDVIVQIGDRPLGRSAELAGDLAALPPGASAPITLIRNRMPMTVMLGSGAAASAPTGATASPGNAAAGRSETGGADRLGLTMHPLTDDERRSTGLPVGMVVDAVRGPAANAGIRPGDVVLELDDTLIETPDMVPALEAKAGKVVAVLIQRGSERRFVSVKAR</sequence>
<keyword evidence="7" id="KW-0574">Periplasm</keyword>
<evidence type="ECO:0000256" key="3">
    <source>
        <dbReference type="ARBA" id="ARBA00010541"/>
    </source>
</evidence>
<comment type="similarity">
    <text evidence="3">Belongs to the peptidase S1C family.</text>
</comment>
<comment type="catalytic activity">
    <reaction evidence="1">
        <text>Acts on substrates that are at least partially unfolded. The cleavage site P1 residue is normally between a pair of hydrophobic residues, such as Val-|-Val.</text>
        <dbReference type="EC" id="3.4.21.107"/>
    </reaction>
</comment>
<dbReference type="MEROPS" id="S01.453"/>
<keyword evidence="10" id="KW-0346">Stress response</keyword>
<name>A0A0E1W5X7_BURPE</name>
<evidence type="ECO:0000256" key="1">
    <source>
        <dbReference type="ARBA" id="ARBA00001772"/>
    </source>
</evidence>
<protein>
    <recommendedName>
        <fullName evidence="5">Probable periplasmic serine endoprotease DegP-like</fullName>
        <ecNumber evidence="4">3.4.21.107</ecNumber>
    </recommendedName>
    <alternativeName>
        <fullName evidence="11">Protease Do</fullName>
    </alternativeName>
</protein>
<evidence type="ECO:0000256" key="12">
    <source>
        <dbReference type="SAM" id="MobiDB-lite"/>
    </source>
</evidence>
<dbReference type="SUPFAM" id="SSF50156">
    <property type="entry name" value="PDZ domain-like"/>
    <property type="match status" value="2"/>
</dbReference>
<dbReference type="PROSITE" id="PS51257">
    <property type="entry name" value="PROKAR_LIPOPROTEIN"/>
    <property type="match status" value="1"/>
</dbReference>
<dbReference type="GO" id="GO:0006508">
    <property type="term" value="P:proteolysis"/>
    <property type="evidence" value="ECO:0007669"/>
    <property type="project" value="UniProtKB-KW"/>
</dbReference>
<feature type="region of interest" description="Disordered" evidence="12">
    <location>
        <begin position="408"/>
        <end position="434"/>
    </location>
</feature>
<dbReference type="EMBL" id="CM000832">
    <property type="protein sequence ID" value="EET08625.1"/>
    <property type="molecule type" value="Genomic_DNA"/>
</dbReference>
<evidence type="ECO:0000256" key="8">
    <source>
        <dbReference type="ARBA" id="ARBA00022801"/>
    </source>
</evidence>
<evidence type="ECO:0000256" key="11">
    <source>
        <dbReference type="ARBA" id="ARBA00032850"/>
    </source>
</evidence>
<dbReference type="EC" id="3.4.21.107" evidence="4"/>
<dbReference type="PANTHER" id="PTHR22939">
    <property type="entry name" value="SERINE PROTEASE FAMILY S1C HTRA-RELATED"/>
    <property type="match status" value="1"/>
</dbReference>
<evidence type="ECO:0000256" key="2">
    <source>
        <dbReference type="ARBA" id="ARBA00004418"/>
    </source>
</evidence>
<evidence type="ECO:0000259" key="14">
    <source>
        <dbReference type="PROSITE" id="PS50106"/>
    </source>
</evidence>
<feature type="domain" description="PDZ" evidence="14">
    <location>
        <begin position="314"/>
        <end position="368"/>
    </location>
</feature>
<dbReference type="GO" id="GO:0004252">
    <property type="term" value="F:serine-type endopeptidase activity"/>
    <property type="evidence" value="ECO:0007669"/>
    <property type="project" value="InterPro"/>
</dbReference>
<dbReference type="Gene3D" id="2.30.42.10">
    <property type="match status" value="2"/>
</dbReference>
<feature type="chain" id="PRO_5002388290" description="Probable periplasmic serine endoprotease DegP-like" evidence="13">
    <location>
        <begin position="25"/>
        <end position="518"/>
    </location>
</feature>
<dbReference type="SUPFAM" id="SSF50494">
    <property type="entry name" value="Trypsin-like serine proteases"/>
    <property type="match status" value="1"/>
</dbReference>
<proteinExistence type="inferred from homology"/>
<evidence type="ECO:0000256" key="5">
    <source>
        <dbReference type="ARBA" id="ARBA00013958"/>
    </source>
</evidence>
<feature type="region of interest" description="Disordered" evidence="12">
    <location>
        <begin position="287"/>
        <end position="312"/>
    </location>
</feature>
<dbReference type="AlphaFoldDB" id="A0A0E1W5X7"/>
<dbReference type="InterPro" id="IPR041489">
    <property type="entry name" value="PDZ_6"/>
</dbReference>
<evidence type="ECO:0000256" key="7">
    <source>
        <dbReference type="ARBA" id="ARBA00022764"/>
    </source>
</evidence>
<dbReference type="RefSeq" id="WP_004526802.1">
    <property type="nucleotide sequence ID" value="NZ_CM000832.1"/>
</dbReference>
<evidence type="ECO:0000256" key="4">
    <source>
        <dbReference type="ARBA" id="ARBA00013035"/>
    </source>
</evidence>
<dbReference type="Gene3D" id="2.40.10.120">
    <property type="match status" value="1"/>
</dbReference>
<dbReference type="InterPro" id="IPR009003">
    <property type="entry name" value="Peptidase_S1_PA"/>
</dbReference>
<dbReference type="GeneID" id="93059983"/>
<dbReference type="GO" id="GO:0012501">
    <property type="term" value="P:programmed cell death"/>
    <property type="evidence" value="ECO:0007669"/>
    <property type="project" value="TreeGrafter"/>
</dbReference>
<dbReference type="InterPro" id="IPR036034">
    <property type="entry name" value="PDZ_sf"/>
</dbReference>
<dbReference type="SMART" id="SM00228">
    <property type="entry name" value="PDZ"/>
    <property type="match status" value="2"/>
</dbReference>
<keyword evidence="13" id="KW-0732">Signal</keyword>
<feature type="signal peptide" evidence="13">
    <location>
        <begin position="1"/>
        <end position="24"/>
    </location>
</feature>
<evidence type="ECO:0000313" key="15">
    <source>
        <dbReference type="EMBL" id="EET08625.1"/>
    </source>
</evidence>
<dbReference type="Proteomes" id="UP000001812">
    <property type="component" value="Chromosome I"/>
</dbReference>
<dbReference type="PANTHER" id="PTHR22939:SF130">
    <property type="entry name" value="PERIPLASMIC SERINE ENDOPROTEASE DEGP-LIKE-RELATED"/>
    <property type="match status" value="1"/>
</dbReference>
<evidence type="ECO:0000256" key="6">
    <source>
        <dbReference type="ARBA" id="ARBA00022670"/>
    </source>
</evidence>
<dbReference type="Pfam" id="PF13180">
    <property type="entry name" value="PDZ_2"/>
    <property type="match status" value="1"/>
</dbReference>
<dbReference type="Pfam" id="PF17820">
    <property type="entry name" value="PDZ_6"/>
    <property type="match status" value="1"/>
</dbReference>
<reference evidence="15" key="1">
    <citation type="submission" date="2009-05" db="EMBL/GenBank/DDBJ databases">
        <authorList>
            <person name="Harkins D.M."/>
            <person name="DeShazer D."/>
            <person name="Woods D.E."/>
            <person name="Brinkac L.M."/>
            <person name="Brown K.A."/>
            <person name="Hung G.C."/>
            <person name="Tuanyok A."/>
            <person name="Zhang B."/>
            <person name="Nierman W.C."/>
        </authorList>
    </citation>
    <scope>NUCLEOTIDE SEQUENCE [LARGE SCALE GENOMIC DNA]</scope>
    <source>
        <strain evidence="15">1710a</strain>
    </source>
</reference>
<dbReference type="HOGENOM" id="CLU_020120_1_0_4"/>
<evidence type="ECO:0000256" key="9">
    <source>
        <dbReference type="ARBA" id="ARBA00022825"/>
    </source>
</evidence>
<comment type="subcellular location">
    <subcellularLocation>
        <location evidence="2">Periplasm</location>
    </subcellularLocation>
</comment>
<keyword evidence="6 15" id="KW-0645">Protease</keyword>
<accession>A0A0E1W5X7</accession>
<dbReference type="PRINTS" id="PR00834">
    <property type="entry name" value="PROTEASES2C"/>
</dbReference>
<feature type="compositionally biased region" description="Low complexity" evidence="12">
    <location>
        <begin position="408"/>
        <end position="419"/>
    </location>
</feature>
<dbReference type="PROSITE" id="PS50106">
    <property type="entry name" value="PDZ"/>
    <property type="match status" value="2"/>
</dbReference>
<feature type="domain" description="PDZ" evidence="14">
    <location>
        <begin position="420"/>
        <end position="507"/>
    </location>
</feature>
<gene>
    <name evidence="15" type="ORF">BURPS1710A_2107</name>
</gene>
<dbReference type="Pfam" id="PF13365">
    <property type="entry name" value="Trypsin_2"/>
    <property type="match status" value="1"/>
</dbReference>
<dbReference type="InterPro" id="IPR001478">
    <property type="entry name" value="PDZ"/>
</dbReference>